<evidence type="ECO:0000313" key="3">
    <source>
        <dbReference type="EMBL" id="KAK9414677.1"/>
    </source>
</evidence>
<dbReference type="InterPro" id="IPR050565">
    <property type="entry name" value="LYPA1-2/EST-like"/>
</dbReference>
<dbReference type="Pfam" id="PF02230">
    <property type="entry name" value="Abhydrolase_2"/>
    <property type="match status" value="2"/>
</dbReference>
<dbReference type="Proteomes" id="UP001408356">
    <property type="component" value="Unassembled WGS sequence"/>
</dbReference>
<gene>
    <name evidence="3" type="ORF">SUNI508_10960</name>
</gene>
<comment type="similarity">
    <text evidence="1">Belongs to the AB hydrolase superfamily. AB hydrolase 2 family.</text>
</comment>
<keyword evidence="4" id="KW-1185">Reference proteome</keyword>
<dbReference type="Gene3D" id="3.40.50.1820">
    <property type="entry name" value="alpha/beta hydrolase"/>
    <property type="match status" value="1"/>
</dbReference>
<organism evidence="3 4">
    <name type="scientific">Seiridium unicorne</name>
    <dbReference type="NCBI Taxonomy" id="138068"/>
    <lineage>
        <taxon>Eukaryota</taxon>
        <taxon>Fungi</taxon>
        <taxon>Dikarya</taxon>
        <taxon>Ascomycota</taxon>
        <taxon>Pezizomycotina</taxon>
        <taxon>Sordariomycetes</taxon>
        <taxon>Xylariomycetidae</taxon>
        <taxon>Amphisphaeriales</taxon>
        <taxon>Sporocadaceae</taxon>
        <taxon>Seiridium</taxon>
    </lineage>
</organism>
<sequence>MELGRSVVPPETEHTHTIVFLHGRGDTAQELAENLFLLRDSSKRTLSTIFPSVRWVFPQAELLYCERDDQDWSQWFDVWNVLDFSDREELQALGLQDSVRNITKLMHKEALKVGNLNKVVLAGFGQGGSTAIHVLLNMPAPEYLEPPKAKRIKTEHFDVQAGRRQRLAGVMGFNCRLPFPGGTLDETREVLALEGKPSNEILRNTPVFLAHCMDDPLVFVEYGRQLAEALGSFGVQGVSREYPDGGHRLNAPQGIDDIVVFLEAQGLKPVPA</sequence>
<dbReference type="InterPro" id="IPR029058">
    <property type="entry name" value="AB_hydrolase_fold"/>
</dbReference>
<dbReference type="EMBL" id="JARVKF010000423">
    <property type="protein sequence ID" value="KAK9414677.1"/>
    <property type="molecule type" value="Genomic_DNA"/>
</dbReference>
<dbReference type="PANTHER" id="PTHR10655:SF63">
    <property type="entry name" value="PHOSPHOLIPASE_CARBOXYLESTERASE_THIOESTERASE DOMAIN-CONTAINING PROTEIN"/>
    <property type="match status" value="1"/>
</dbReference>
<evidence type="ECO:0000313" key="4">
    <source>
        <dbReference type="Proteomes" id="UP001408356"/>
    </source>
</evidence>
<dbReference type="InterPro" id="IPR003140">
    <property type="entry name" value="PLipase/COase/thioEstase"/>
</dbReference>
<feature type="domain" description="Phospholipase/carboxylesterase/thioesterase" evidence="2">
    <location>
        <begin position="6"/>
        <end position="140"/>
    </location>
</feature>
<dbReference type="SUPFAM" id="SSF53474">
    <property type="entry name" value="alpha/beta-Hydrolases"/>
    <property type="match status" value="1"/>
</dbReference>
<proteinExistence type="inferred from homology"/>
<evidence type="ECO:0000259" key="2">
    <source>
        <dbReference type="Pfam" id="PF02230"/>
    </source>
</evidence>
<evidence type="ECO:0000256" key="1">
    <source>
        <dbReference type="ARBA" id="ARBA00006499"/>
    </source>
</evidence>
<accession>A0ABR2UJ71</accession>
<protein>
    <submittedName>
        <fullName evidence="3">Phospholipase/carboxylesterase/thioesterase domain-containing protein</fullName>
    </submittedName>
</protein>
<name>A0ABR2UJ71_9PEZI</name>
<comment type="caution">
    <text evidence="3">The sequence shown here is derived from an EMBL/GenBank/DDBJ whole genome shotgun (WGS) entry which is preliminary data.</text>
</comment>
<reference evidence="3 4" key="1">
    <citation type="journal article" date="2024" name="J. Plant Pathol.">
        <title>Sequence and assembly of the genome of Seiridium unicorne, isolate CBS 538.82, causal agent of cypress canker disease.</title>
        <authorList>
            <person name="Scali E."/>
            <person name="Rocca G.D."/>
            <person name="Danti R."/>
            <person name="Garbelotto M."/>
            <person name="Barberini S."/>
            <person name="Baroncelli R."/>
            <person name="Emiliani G."/>
        </authorList>
    </citation>
    <scope>NUCLEOTIDE SEQUENCE [LARGE SCALE GENOMIC DNA]</scope>
    <source>
        <strain evidence="3 4">BM-138-508</strain>
    </source>
</reference>
<feature type="domain" description="Phospholipase/carboxylesterase/thioesterase" evidence="2">
    <location>
        <begin position="164"/>
        <end position="263"/>
    </location>
</feature>
<dbReference type="PANTHER" id="PTHR10655">
    <property type="entry name" value="LYSOPHOSPHOLIPASE-RELATED"/>
    <property type="match status" value="1"/>
</dbReference>